<dbReference type="OrthoDB" id="18453at2759"/>
<sequence>MKLVEFRLAMPLTMEEYKICQLYLLARVSHEDVENTLYGVGHNNKFDSRSLVILKNNKYEDENGNDSKYIFKRMNLVNKIPKWLLNFVDPKYCLIDEKSWIAYPYLKTEYEASGFPKARVHVESTHFPGYNTEDNPFNISEELLAQRKVINIDIVNDKLPSKDYLPEEDPTLFYSEKAKRGRLTEDWINNSKVIMTCYKLFTIDIPYFGMFCSKLENWIVSVIKESLLKYHRKGLCWIDDWMDLSDEYIRNSELESQRTLEEFWKDVGLNVEEDSSLAVEFMARRDYSKNKCNPMQHRDSPFVQKDCEHVSMDEDNGSRDSKSSSSQINAGTNTTSILVGEEGEEHENEVKEAHEQHYQETDSVENKKKNNGGKCIKDDCSECDKNEKVEKESNLRKCTNSETHNSKRSKNSNIQGKEDSGETLLISGTSEEGSSLGDKDEMLHRIELDDETNSIDSNSSKSSDGSDGSTKMSIMSDSTGSSSSSCSNTEGMMENVDVDQNTEELIARANKPKSKSSSVGGKVSNGKTKKKKIDKESSSSSSVNHKKQQDAPKNVMEEEEKEKTEEKSKKQMDGIDTKIRSRVLFESVSDIEEEGTVTDNLDEKVFDSISTQKSYKGKEEFEKIVESNKLDHSLFFKNDTNENRSIKKRINKSSKNEKQKYSEHVYHLNEGLFYNRKLHNYYIMKKNKLSYYNSRGKNELKEEINLKNEELHRIGEFKGRNGDIFVVNNLVSKSADYLNSENVIEMEEKSMLDVKITTIMNNKNAEQMTRTNWENRTQKEGRKFEKSNDMLWMKKMDLNNIPCSMIGVNRLDIENSTNKKDAKNIEKITNVEMMKRHYNIFSSLSENIDVEEIKVMDMFILKNKHIWEENNNHNMFYLIDGEKFYLNENDYNVEKMYWKRNYLTCKDIEAISNSFSIDMNSVNNSSNILDDISNNVVEDMYNHKEDMNSRNMHTPYSFFYVLSVISIVYSFMCIYKHFKLMLYFFLSSFMFIFVFLYHDDMNQHSILGYDKAYTFSLDAPSNINSVASFLASENKYQKGEFHKSLYQQKKENIKYEFVPFSMKF</sequence>
<feature type="transmembrane region" description="Helical" evidence="2">
    <location>
        <begin position="956"/>
        <end position="975"/>
    </location>
</feature>
<protein>
    <submittedName>
        <fullName evidence="4">Phosphatidylinositol transfer protein</fullName>
    </submittedName>
</protein>
<keyword evidence="2" id="KW-0472">Membrane</keyword>
<dbReference type="Gene3D" id="3.30.530.20">
    <property type="match status" value="1"/>
</dbReference>
<feature type="compositionally biased region" description="Basic and acidic residues" evidence="1">
    <location>
        <begin position="561"/>
        <end position="574"/>
    </location>
</feature>
<keyword evidence="2" id="KW-1133">Transmembrane helix</keyword>
<dbReference type="EMBL" id="BDQF01000013">
    <property type="protein sequence ID" value="GAW82065.1"/>
    <property type="molecule type" value="Genomic_DNA"/>
</dbReference>
<dbReference type="RefSeq" id="XP_028544654.1">
    <property type="nucleotide sequence ID" value="XM_028688853.1"/>
</dbReference>
<gene>
    <name evidence="4" type="ORF">PGO_120570</name>
</gene>
<dbReference type="SUPFAM" id="SSF55961">
    <property type="entry name" value="Bet v1-like"/>
    <property type="match status" value="1"/>
</dbReference>
<feature type="compositionally biased region" description="Polar residues" evidence="1">
    <location>
        <begin position="327"/>
        <end position="337"/>
    </location>
</feature>
<keyword evidence="5" id="KW-1185">Reference proteome</keyword>
<name>A0A1Y1JKT8_PLAGO</name>
<dbReference type="InterPro" id="IPR023393">
    <property type="entry name" value="START-like_dom_sf"/>
</dbReference>
<feature type="compositionally biased region" description="Basic and acidic residues" evidence="1">
    <location>
        <begin position="311"/>
        <end position="322"/>
    </location>
</feature>
<evidence type="ECO:0000256" key="1">
    <source>
        <dbReference type="SAM" id="MobiDB-lite"/>
    </source>
</evidence>
<evidence type="ECO:0000313" key="5">
    <source>
        <dbReference type="Proteomes" id="UP000195521"/>
    </source>
</evidence>
<evidence type="ECO:0000259" key="3">
    <source>
        <dbReference type="Pfam" id="PF02121"/>
    </source>
</evidence>
<accession>A0A1Y1JKT8</accession>
<dbReference type="GO" id="GO:0005548">
    <property type="term" value="F:phospholipid transporter activity"/>
    <property type="evidence" value="ECO:0007669"/>
    <property type="project" value="InterPro"/>
</dbReference>
<evidence type="ECO:0000313" key="4">
    <source>
        <dbReference type="EMBL" id="GAW82065.1"/>
    </source>
</evidence>
<reference evidence="5" key="1">
    <citation type="submission" date="2017-04" db="EMBL/GenBank/DDBJ databases">
        <title>Plasmodium gonderi genome.</title>
        <authorList>
            <person name="Arisue N."/>
            <person name="Honma H."/>
            <person name="Kawai S."/>
            <person name="Tougan T."/>
            <person name="Tanabe K."/>
            <person name="Horii T."/>
        </authorList>
    </citation>
    <scope>NUCLEOTIDE SEQUENCE [LARGE SCALE GENOMIC DNA]</scope>
    <source>
        <strain evidence="5">ATCC 30045</strain>
    </source>
</reference>
<feature type="compositionally biased region" description="Basic and acidic residues" evidence="1">
    <location>
        <begin position="348"/>
        <end position="368"/>
    </location>
</feature>
<dbReference type="PANTHER" id="PTHR10658:SF11">
    <property type="entry name" value="VIBRATOR, ISOFORM B"/>
    <property type="match status" value="1"/>
</dbReference>
<feature type="compositionally biased region" description="Basic and acidic residues" evidence="1">
    <location>
        <begin position="437"/>
        <end position="447"/>
    </location>
</feature>
<feature type="region of interest" description="Disordered" evidence="1">
    <location>
        <begin position="311"/>
        <end position="371"/>
    </location>
</feature>
<comment type="caution">
    <text evidence="4">The sequence shown here is derived from an EMBL/GenBank/DDBJ whole genome shotgun (WGS) entry which is preliminary data.</text>
</comment>
<dbReference type="InterPro" id="IPR001666">
    <property type="entry name" value="PI_transfer"/>
</dbReference>
<dbReference type="PANTHER" id="PTHR10658">
    <property type="entry name" value="PHOSPHATIDYLINOSITOL TRANSFER PROTEIN"/>
    <property type="match status" value="1"/>
</dbReference>
<dbReference type="InterPro" id="IPR055261">
    <property type="entry name" value="PI_transfer_N"/>
</dbReference>
<dbReference type="OMA" id="GMFYSWK"/>
<dbReference type="GeneID" id="39748797"/>
<feature type="domain" description="Phosphatidylinositol transfer protein N-terminal" evidence="3">
    <location>
        <begin position="1"/>
        <end position="257"/>
    </location>
</feature>
<feature type="compositionally biased region" description="Low complexity" evidence="1">
    <location>
        <begin position="515"/>
        <end position="526"/>
    </location>
</feature>
<dbReference type="Proteomes" id="UP000195521">
    <property type="component" value="Unassembled WGS sequence"/>
</dbReference>
<feature type="transmembrane region" description="Helical" evidence="2">
    <location>
        <begin position="980"/>
        <end position="997"/>
    </location>
</feature>
<dbReference type="Pfam" id="PF02121">
    <property type="entry name" value="IP_trans"/>
    <property type="match status" value="1"/>
</dbReference>
<organism evidence="4 5">
    <name type="scientific">Plasmodium gonderi</name>
    <dbReference type="NCBI Taxonomy" id="77519"/>
    <lineage>
        <taxon>Eukaryota</taxon>
        <taxon>Sar</taxon>
        <taxon>Alveolata</taxon>
        <taxon>Apicomplexa</taxon>
        <taxon>Aconoidasida</taxon>
        <taxon>Haemosporida</taxon>
        <taxon>Plasmodiidae</taxon>
        <taxon>Plasmodium</taxon>
        <taxon>Plasmodium (Plasmodium)</taxon>
    </lineage>
</organism>
<feature type="compositionally biased region" description="Low complexity" evidence="1">
    <location>
        <begin position="454"/>
        <end position="487"/>
    </location>
</feature>
<evidence type="ECO:0000256" key="2">
    <source>
        <dbReference type="SAM" id="Phobius"/>
    </source>
</evidence>
<dbReference type="AlphaFoldDB" id="A0A1Y1JKT8"/>
<keyword evidence="2" id="KW-0812">Transmembrane</keyword>
<proteinExistence type="predicted"/>
<feature type="region of interest" description="Disordered" evidence="1">
    <location>
        <begin position="391"/>
        <end position="574"/>
    </location>
</feature>